<keyword evidence="5" id="KW-0456">Lyase</keyword>
<evidence type="ECO:0000256" key="1">
    <source>
        <dbReference type="ARBA" id="ARBA00004861"/>
    </source>
</evidence>
<evidence type="ECO:0000259" key="8">
    <source>
        <dbReference type="SMART" id="SM00934"/>
    </source>
</evidence>
<dbReference type="GO" id="GO:0006207">
    <property type="term" value="P:'de novo' pyrimidine nucleobase biosynthetic process"/>
    <property type="evidence" value="ECO:0007669"/>
    <property type="project" value="InterPro"/>
</dbReference>
<dbReference type="EMBL" id="LBYB01000006">
    <property type="protein sequence ID" value="KKR41826.1"/>
    <property type="molecule type" value="Genomic_DNA"/>
</dbReference>
<dbReference type="InterPro" id="IPR013785">
    <property type="entry name" value="Aldolase_TIM"/>
</dbReference>
<dbReference type="SUPFAM" id="SSF51366">
    <property type="entry name" value="Ribulose-phoshate binding barrel"/>
    <property type="match status" value="1"/>
</dbReference>
<comment type="catalytic activity">
    <reaction evidence="6">
        <text>orotidine 5'-phosphate + H(+) = UMP + CO2</text>
        <dbReference type="Rhea" id="RHEA:11596"/>
        <dbReference type="ChEBI" id="CHEBI:15378"/>
        <dbReference type="ChEBI" id="CHEBI:16526"/>
        <dbReference type="ChEBI" id="CHEBI:57538"/>
        <dbReference type="ChEBI" id="CHEBI:57865"/>
        <dbReference type="EC" id="4.1.1.23"/>
    </reaction>
</comment>
<keyword evidence="4" id="KW-0665">Pyrimidine biosynthesis</keyword>
<dbReference type="Pfam" id="PF00215">
    <property type="entry name" value="OMPdecase"/>
    <property type="match status" value="1"/>
</dbReference>
<evidence type="ECO:0000256" key="3">
    <source>
        <dbReference type="ARBA" id="ARBA00022793"/>
    </source>
</evidence>
<dbReference type="CDD" id="cd04725">
    <property type="entry name" value="OMP_decarboxylase_like"/>
    <property type="match status" value="1"/>
</dbReference>
<evidence type="ECO:0000256" key="4">
    <source>
        <dbReference type="ARBA" id="ARBA00022975"/>
    </source>
</evidence>
<dbReference type="GO" id="GO:0044205">
    <property type="term" value="P:'de novo' UMP biosynthetic process"/>
    <property type="evidence" value="ECO:0007669"/>
    <property type="project" value="UniProtKB-UniPathway"/>
</dbReference>
<dbReference type="NCBIfam" id="TIGR02127">
    <property type="entry name" value="pyrF_sub2"/>
    <property type="match status" value="1"/>
</dbReference>
<dbReference type="InterPro" id="IPR011995">
    <property type="entry name" value="OMPdecase_type-2"/>
</dbReference>
<dbReference type="InterPro" id="IPR011060">
    <property type="entry name" value="RibuloseP-bd_barrel"/>
</dbReference>
<dbReference type="AlphaFoldDB" id="A0A0G0QWS5"/>
<proteinExistence type="inferred from homology"/>
<accession>A0A0G0QWS5</accession>
<evidence type="ECO:0000313" key="9">
    <source>
        <dbReference type="EMBL" id="KKR41826.1"/>
    </source>
</evidence>
<evidence type="ECO:0000313" key="10">
    <source>
        <dbReference type="Proteomes" id="UP000034881"/>
    </source>
</evidence>
<gene>
    <name evidence="9" type="ORF">UT77_C0006G0058</name>
</gene>
<dbReference type="EC" id="4.1.1.23" evidence="7"/>
<dbReference type="PANTHER" id="PTHR43375:SF1">
    <property type="entry name" value="OROTIDINE 5'-PHOSPHATE DECARBOXYLASE"/>
    <property type="match status" value="1"/>
</dbReference>
<protein>
    <recommendedName>
        <fullName evidence="7">Orotidine-5'-phosphate decarboxylase</fullName>
        <ecNumber evidence="7">4.1.1.23</ecNumber>
    </recommendedName>
</protein>
<comment type="pathway">
    <text evidence="1">Pyrimidine metabolism; UMP biosynthesis via de novo pathway; UMP from orotate: step 2/2.</text>
</comment>
<dbReference type="PATRIC" id="fig|1618431.3.peg.899"/>
<comment type="similarity">
    <text evidence="2">Belongs to the OMP decarboxylase family. Type 2 subfamily.</text>
</comment>
<evidence type="ECO:0000256" key="7">
    <source>
        <dbReference type="NCBIfam" id="TIGR02127"/>
    </source>
</evidence>
<name>A0A0G0QWS5_9BACT</name>
<dbReference type="Gene3D" id="3.20.20.70">
    <property type="entry name" value="Aldolase class I"/>
    <property type="match status" value="1"/>
</dbReference>
<dbReference type="InterPro" id="IPR001754">
    <property type="entry name" value="OMPdeCOase_dom"/>
</dbReference>
<organism evidence="9 10">
    <name type="scientific">Candidatus Daviesbacteria bacterium GW2011_GWC2_40_12</name>
    <dbReference type="NCBI Taxonomy" id="1618431"/>
    <lineage>
        <taxon>Bacteria</taxon>
        <taxon>Candidatus Daviesiibacteriota</taxon>
    </lineage>
</organism>
<feature type="domain" description="Orotidine 5'-phosphate decarboxylase" evidence="8">
    <location>
        <begin position="17"/>
        <end position="243"/>
    </location>
</feature>
<keyword evidence="3" id="KW-0210">Decarboxylase</keyword>
<dbReference type="PROSITE" id="PS00156">
    <property type="entry name" value="OMPDECASE"/>
    <property type="match status" value="1"/>
</dbReference>
<evidence type="ECO:0000256" key="5">
    <source>
        <dbReference type="ARBA" id="ARBA00023239"/>
    </source>
</evidence>
<dbReference type="GO" id="GO:0004590">
    <property type="term" value="F:orotidine-5'-phosphate decarboxylase activity"/>
    <property type="evidence" value="ECO:0007669"/>
    <property type="project" value="UniProtKB-UniRule"/>
</dbReference>
<sequence>MPTFLDKLTAKWNEGKFVCIGLDNSDFEFNRNIIDQTFDLVATYKPNSAFYEEKGAQGWEALKKTIDYIRQKDPTIPIILDAKRGDIGNTNEAYAKAVFDDLQADAVTIHPYLGKEAMEPFLQRTDKGIIVLVRTSNPCAGEFQDLRIDNKPLYQVIAEHVAKDWNTNGNCAVVVGATYPEELKKVREIVGDMPILVPGIGTQGGNLQAVLENGLNSKKQGLIISSSRGIIFAPNPREATLNLHQEIVSLLK</sequence>
<dbReference type="Proteomes" id="UP000034881">
    <property type="component" value="Unassembled WGS sequence"/>
</dbReference>
<dbReference type="SMART" id="SM00934">
    <property type="entry name" value="OMPdecase"/>
    <property type="match status" value="1"/>
</dbReference>
<reference evidence="9 10" key="1">
    <citation type="journal article" date="2015" name="Nature">
        <title>rRNA introns, odd ribosomes, and small enigmatic genomes across a large radiation of phyla.</title>
        <authorList>
            <person name="Brown C.T."/>
            <person name="Hug L.A."/>
            <person name="Thomas B.C."/>
            <person name="Sharon I."/>
            <person name="Castelle C.J."/>
            <person name="Singh A."/>
            <person name="Wilkins M.J."/>
            <person name="Williams K.H."/>
            <person name="Banfield J.F."/>
        </authorList>
    </citation>
    <scope>NUCLEOTIDE SEQUENCE [LARGE SCALE GENOMIC DNA]</scope>
</reference>
<dbReference type="InterPro" id="IPR018089">
    <property type="entry name" value="OMPdecase_AS"/>
</dbReference>
<comment type="caution">
    <text evidence="9">The sequence shown here is derived from an EMBL/GenBank/DDBJ whole genome shotgun (WGS) entry which is preliminary data.</text>
</comment>
<dbReference type="UniPathway" id="UPA00070">
    <property type="reaction ID" value="UER00120"/>
</dbReference>
<dbReference type="PANTHER" id="PTHR43375">
    <property type="entry name" value="OROTIDINE 5'-PHOSPHATE DECARBOXYLASE"/>
    <property type="match status" value="1"/>
</dbReference>
<evidence type="ECO:0000256" key="2">
    <source>
        <dbReference type="ARBA" id="ARBA00008847"/>
    </source>
</evidence>
<evidence type="ECO:0000256" key="6">
    <source>
        <dbReference type="ARBA" id="ARBA00049157"/>
    </source>
</evidence>